<keyword evidence="3" id="KW-1185">Reference proteome</keyword>
<dbReference type="GO" id="GO:0005886">
    <property type="term" value="C:plasma membrane"/>
    <property type="evidence" value="ECO:0007669"/>
    <property type="project" value="TreeGrafter"/>
</dbReference>
<feature type="transmembrane region" description="Helical" evidence="1">
    <location>
        <begin position="244"/>
        <end position="263"/>
    </location>
</feature>
<name>A0A1G9W3Q8_9FIRM</name>
<feature type="transmembrane region" description="Helical" evidence="1">
    <location>
        <begin position="317"/>
        <end position="343"/>
    </location>
</feature>
<keyword evidence="1" id="KW-0472">Membrane</keyword>
<accession>A0A1G9W3Q8</accession>
<sequence length="418" mass="42550">MTYDFNTIGALIGLVIAIILIIKKVHPAYSLILGALVGGLLGGGGLTTTVSTMVNGASSMMSSVLRIMTSGILAGALIKTGSAQKIAETIVDKLGQKRAIAAVSIATMIICAVGVFIDISVITVAPIALAIGKKANISKESLLLAMIGGGKAGNIISPNPNTIAASEAFNVDLTSLMLKNLIPALCALVVTIILATLLSKKKNGLMVEASDIEVNDTKLPNFFTAIIGPLVVIVLLALRPLADITIDPLIALPIGGLVCILVTRNFKDTISITEFGLSKVVGVSILLIGTGTIAGIVKASALQYDVINALEALSMPAFILAPLSGILMAAATASTTAGATIAAQTFAPTLIAEGVPCLAAAAMIHAGATVVDSLPHGSFFHATGGSVSMSIKARMSLIPYEALVGLTSTIVAVIMYLI</sequence>
<feature type="transmembrane region" description="Helical" evidence="1">
    <location>
        <begin position="275"/>
        <end position="297"/>
    </location>
</feature>
<dbReference type="OrthoDB" id="2136698at2"/>
<proteinExistence type="predicted"/>
<dbReference type="AlphaFoldDB" id="A0A1G9W3Q8"/>
<feature type="transmembrane region" description="Helical" evidence="1">
    <location>
        <begin position="219"/>
        <end position="238"/>
    </location>
</feature>
<feature type="transmembrane region" description="Helical" evidence="1">
    <location>
        <begin position="397"/>
        <end position="417"/>
    </location>
</feature>
<dbReference type="RefSeq" id="WP_074521348.1">
    <property type="nucleotide sequence ID" value="NZ_FNHZ01000002.1"/>
</dbReference>
<organism evidence="2 3">
    <name type="scientific">Lachnospira pectinoschiza</name>
    <dbReference type="NCBI Taxonomy" id="28052"/>
    <lineage>
        <taxon>Bacteria</taxon>
        <taxon>Bacillati</taxon>
        <taxon>Bacillota</taxon>
        <taxon>Clostridia</taxon>
        <taxon>Lachnospirales</taxon>
        <taxon>Lachnospiraceae</taxon>
        <taxon>Lachnospira</taxon>
    </lineage>
</organism>
<evidence type="ECO:0000313" key="2">
    <source>
        <dbReference type="EMBL" id="SDM79202.1"/>
    </source>
</evidence>
<dbReference type="Proteomes" id="UP000187651">
    <property type="component" value="Unassembled WGS sequence"/>
</dbReference>
<feature type="transmembrane region" description="Helical" evidence="1">
    <location>
        <begin position="350"/>
        <end position="371"/>
    </location>
</feature>
<feature type="transmembrane region" description="Helical" evidence="1">
    <location>
        <begin position="60"/>
        <end position="78"/>
    </location>
</feature>
<keyword evidence="1" id="KW-1133">Transmembrane helix</keyword>
<protein>
    <submittedName>
        <fullName evidence="2">Gluconate:H+ symporter, GntP family</fullName>
    </submittedName>
</protein>
<feature type="transmembrane region" description="Helical" evidence="1">
    <location>
        <begin position="99"/>
        <end position="132"/>
    </location>
</feature>
<reference evidence="3" key="1">
    <citation type="submission" date="2016-10" db="EMBL/GenBank/DDBJ databases">
        <authorList>
            <person name="Varghese N."/>
            <person name="Submissions S."/>
        </authorList>
    </citation>
    <scope>NUCLEOTIDE SEQUENCE [LARGE SCALE GENOMIC DNA]</scope>
    <source>
        <strain evidence="3">M83</strain>
    </source>
</reference>
<evidence type="ECO:0000313" key="3">
    <source>
        <dbReference type="Proteomes" id="UP000187651"/>
    </source>
</evidence>
<dbReference type="InterPro" id="IPR003474">
    <property type="entry name" value="Glcn_transporter"/>
</dbReference>
<dbReference type="Pfam" id="PF02447">
    <property type="entry name" value="GntP_permease"/>
    <property type="match status" value="1"/>
</dbReference>
<evidence type="ECO:0000256" key="1">
    <source>
        <dbReference type="SAM" id="Phobius"/>
    </source>
</evidence>
<dbReference type="GO" id="GO:0015128">
    <property type="term" value="F:gluconate transmembrane transporter activity"/>
    <property type="evidence" value="ECO:0007669"/>
    <property type="project" value="InterPro"/>
</dbReference>
<dbReference type="PANTHER" id="PTHR30354">
    <property type="entry name" value="GNT FAMILY GLUCONATE TRANSPORTER"/>
    <property type="match status" value="1"/>
</dbReference>
<gene>
    <name evidence="2" type="ORF">SAMN05216544_1180</name>
</gene>
<dbReference type="PANTHER" id="PTHR30354:SF23">
    <property type="entry name" value="GNTP FAMILY PERMEASE"/>
    <property type="match status" value="1"/>
</dbReference>
<feature type="transmembrane region" description="Helical" evidence="1">
    <location>
        <begin position="6"/>
        <end position="22"/>
    </location>
</feature>
<dbReference type="EMBL" id="FNHZ01000002">
    <property type="protein sequence ID" value="SDM79202.1"/>
    <property type="molecule type" value="Genomic_DNA"/>
</dbReference>
<keyword evidence="1" id="KW-0812">Transmembrane</keyword>
<feature type="transmembrane region" description="Helical" evidence="1">
    <location>
        <begin position="181"/>
        <end position="198"/>
    </location>
</feature>
<feature type="transmembrane region" description="Helical" evidence="1">
    <location>
        <begin position="29"/>
        <end position="54"/>
    </location>
</feature>